<evidence type="ECO:0000313" key="2">
    <source>
        <dbReference type="Proteomes" id="UP000638560"/>
    </source>
</evidence>
<proteinExistence type="predicted"/>
<keyword evidence="2" id="KW-1185">Reference proteome</keyword>
<organism evidence="1 2">
    <name type="scientific">Plantactinospora alkalitolerans</name>
    <dbReference type="NCBI Taxonomy" id="2789879"/>
    <lineage>
        <taxon>Bacteria</taxon>
        <taxon>Bacillati</taxon>
        <taxon>Actinomycetota</taxon>
        <taxon>Actinomycetes</taxon>
        <taxon>Micromonosporales</taxon>
        <taxon>Micromonosporaceae</taxon>
        <taxon>Plantactinospora</taxon>
    </lineage>
</organism>
<evidence type="ECO:0000313" key="1">
    <source>
        <dbReference type="EMBL" id="MBF9135312.1"/>
    </source>
</evidence>
<dbReference type="RefSeq" id="WP_196206767.1">
    <property type="nucleotide sequence ID" value="NZ_JADPUN010000422.1"/>
</dbReference>
<accession>A0ABS0HB24</accession>
<sequence>MGPRRWWRRADTRLRLSAALLGFVVAGWPASAAWVWIAKGFDPFEQLMLFLSWGALGYTSGDMIFTNKAAEGGRDSSLGRPGE</sequence>
<protein>
    <recommendedName>
        <fullName evidence="3">Holin</fullName>
    </recommendedName>
</protein>
<name>A0ABS0HB24_9ACTN</name>
<evidence type="ECO:0008006" key="3">
    <source>
        <dbReference type="Google" id="ProtNLM"/>
    </source>
</evidence>
<dbReference type="EMBL" id="JADPUN010000422">
    <property type="protein sequence ID" value="MBF9135312.1"/>
    <property type="molecule type" value="Genomic_DNA"/>
</dbReference>
<dbReference type="Proteomes" id="UP000638560">
    <property type="component" value="Unassembled WGS sequence"/>
</dbReference>
<comment type="caution">
    <text evidence="1">The sequence shown here is derived from an EMBL/GenBank/DDBJ whole genome shotgun (WGS) entry which is preliminary data.</text>
</comment>
<reference evidence="1 2" key="1">
    <citation type="submission" date="2020-11" db="EMBL/GenBank/DDBJ databases">
        <title>A novel isolate from a Black sea contaminated sediment with potential to produce alkanes: Plantactinospora alkalitolerans sp. nov.</title>
        <authorList>
            <person name="Carro L."/>
            <person name="Veyisoglu A."/>
            <person name="Guven K."/>
            <person name="Schumann P."/>
            <person name="Klenk H.-P."/>
            <person name="Sahin N."/>
        </authorList>
    </citation>
    <scope>NUCLEOTIDE SEQUENCE [LARGE SCALE GENOMIC DNA]</scope>
    <source>
        <strain evidence="1 2">S1510</strain>
    </source>
</reference>
<gene>
    <name evidence="1" type="ORF">I0C86_41415</name>
</gene>